<evidence type="ECO:0000313" key="15">
    <source>
        <dbReference type="EMBL" id="MFD2794111.1"/>
    </source>
</evidence>
<evidence type="ECO:0000256" key="6">
    <source>
        <dbReference type="ARBA" id="ARBA00022840"/>
    </source>
</evidence>
<dbReference type="InterPro" id="IPR009080">
    <property type="entry name" value="tRNAsynth_Ia_anticodon-bd"/>
</dbReference>
<evidence type="ECO:0000256" key="5">
    <source>
        <dbReference type="ARBA" id="ARBA00022741"/>
    </source>
</evidence>
<feature type="domain" description="Aminoacyl-tRNA synthetase class Ia" evidence="13">
    <location>
        <begin position="37"/>
        <end position="436"/>
    </location>
</feature>
<organism evidence="15 16">
    <name type="scientific">Promicromonospora vindobonensis</name>
    <dbReference type="NCBI Taxonomy" id="195748"/>
    <lineage>
        <taxon>Bacteria</taxon>
        <taxon>Bacillati</taxon>
        <taxon>Actinomycetota</taxon>
        <taxon>Actinomycetes</taxon>
        <taxon>Micrococcales</taxon>
        <taxon>Promicromonosporaceae</taxon>
        <taxon>Promicromonospora</taxon>
    </lineage>
</organism>
<comment type="similarity">
    <text evidence="1 11">Belongs to the class-I aminoacyl-tRNA synthetase family.</text>
</comment>
<proteinExistence type="inferred from homology"/>
<protein>
    <recommendedName>
        <fullName evidence="2">leucine--tRNA ligase</fullName>
        <ecNumber evidence="2">6.1.1.4</ecNumber>
    </recommendedName>
    <alternativeName>
        <fullName evidence="9">Leucyl-tRNA synthetase</fullName>
    </alternativeName>
</protein>
<dbReference type="Gene3D" id="3.40.50.620">
    <property type="entry name" value="HUPs"/>
    <property type="match status" value="1"/>
</dbReference>
<reference evidence="16" key="1">
    <citation type="journal article" date="2019" name="Int. J. Syst. Evol. Microbiol.">
        <title>The Global Catalogue of Microorganisms (GCM) 10K type strain sequencing project: providing services to taxonomists for standard genome sequencing and annotation.</title>
        <authorList>
            <consortium name="The Broad Institute Genomics Platform"/>
            <consortium name="The Broad Institute Genome Sequencing Center for Infectious Disease"/>
            <person name="Wu L."/>
            <person name="Ma J."/>
        </authorList>
    </citation>
    <scope>NUCLEOTIDE SEQUENCE [LARGE SCALE GENOMIC DNA]</scope>
    <source>
        <strain evidence="16">CCM 7044</strain>
    </source>
</reference>
<evidence type="ECO:0000259" key="14">
    <source>
        <dbReference type="Pfam" id="PF08264"/>
    </source>
</evidence>
<evidence type="ECO:0000256" key="2">
    <source>
        <dbReference type="ARBA" id="ARBA00013164"/>
    </source>
</evidence>
<evidence type="ECO:0000313" key="16">
    <source>
        <dbReference type="Proteomes" id="UP001597479"/>
    </source>
</evidence>
<dbReference type="PANTHER" id="PTHR43740">
    <property type="entry name" value="LEUCYL-TRNA SYNTHETASE"/>
    <property type="match status" value="1"/>
</dbReference>
<evidence type="ECO:0000256" key="8">
    <source>
        <dbReference type="ARBA" id="ARBA00023146"/>
    </source>
</evidence>
<evidence type="ECO:0000256" key="1">
    <source>
        <dbReference type="ARBA" id="ARBA00005594"/>
    </source>
</evidence>
<evidence type="ECO:0000256" key="3">
    <source>
        <dbReference type="ARBA" id="ARBA00022490"/>
    </source>
</evidence>
<dbReference type="InterPro" id="IPR001412">
    <property type="entry name" value="aa-tRNA-synth_I_CS"/>
</dbReference>
<dbReference type="PRINTS" id="PR00985">
    <property type="entry name" value="TRNASYNTHLEU"/>
</dbReference>
<evidence type="ECO:0000256" key="10">
    <source>
        <dbReference type="ARBA" id="ARBA00047469"/>
    </source>
</evidence>
<accession>A0ABW5VVK3</accession>
<dbReference type="CDD" id="cd07958">
    <property type="entry name" value="Anticodon_Ia_Leu_BEm"/>
    <property type="match status" value="1"/>
</dbReference>
<keyword evidence="8 11" id="KW-0030">Aminoacyl-tRNA synthetase</keyword>
<dbReference type="InterPro" id="IPR002300">
    <property type="entry name" value="aa-tRNA-synth_Ia"/>
</dbReference>
<dbReference type="CDD" id="cd00812">
    <property type="entry name" value="LeuRS_core"/>
    <property type="match status" value="1"/>
</dbReference>
<keyword evidence="6 11" id="KW-0067">ATP-binding</keyword>
<dbReference type="Pfam" id="PF00133">
    <property type="entry name" value="tRNA-synt_1"/>
    <property type="match status" value="1"/>
</dbReference>
<name>A0ABW5VVK3_9MICO</name>
<evidence type="ECO:0000256" key="9">
    <source>
        <dbReference type="ARBA" id="ARBA00030520"/>
    </source>
</evidence>
<dbReference type="InterPro" id="IPR002302">
    <property type="entry name" value="Leu-tRNA-ligase"/>
</dbReference>
<sequence>MSDTYRTPGATGDDEAAGRPFEASDDGVRPRRYLLTMFPYPSGDLHMGHAEVFAITDVVARYWRAKGFDVLNPVGWDSFGLPAENAAIRRGEHPAVFTSANIATQAASIRRYGVSFDWSRRLHTHEPEYYRWTQWLFARLHERGLAYRAAAEVNWCPTDRTVLANEQVVDGACERCGTAVVARTLTQWFLRITAYADRLLDDMSLLEAGWPAHVLTMQRNWIGRQDGPDGTTYRLHDWLVSRQRYWGAPIPVVHCPRCGEVVVPDDQLPVELPHLEGDQLVPGDVSPLAGAHDWVRTTCPRCGGPAERDTDTLDTFVDSSWYFLRYLSPGYDGGPFRPEDAARWMPAALYVGGVEHATMHLLYARFVTKVLYDMGLVPSPEPYARLMNQGQVVNQGRAMSKSLGNGVELAAELDRHGVDAVRLAMLFSGPPEDDVDWADVSPGAMRKFLARVLRLASFQGSVTPDGSAVSLRRAVHRTVHDVDGLVEAGRFNVAVARLMELVGAARRAASGGGVDAGTYGEAVEAVAVLLSLFAPHTAQALWEGLGRTTPVAAQPWPVVDPALLVTTEVEAVVQVDGKVRDRLRVPTDVTAADLELAALARPAAARAVGGRVVRCVVVRPPRLVNVVLS</sequence>
<dbReference type="SUPFAM" id="SSF47323">
    <property type="entry name" value="Anticodon-binding domain of a subclass of class I aminoacyl-tRNA synthetases"/>
    <property type="match status" value="1"/>
</dbReference>
<dbReference type="InterPro" id="IPR013155">
    <property type="entry name" value="M/V/L/I-tRNA-synth_anticd-bd"/>
</dbReference>
<keyword evidence="5 11" id="KW-0547">Nucleotide-binding</keyword>
<dbReference type="SUPFAM" id="SSF52374">
    <property type="entry name" value="Nucleotidylyl transferase"/>
    <property type="match status" value="1"/>
</dbReference>
<comment type="catalytic activity">
    <reaction evidence="10">
        <text>tRNA(Leu) + L-leucine + ATP = L-leucyl-tRNA(Leu) + AMP + diphosphate</text>
        <dbReference type="Rhea" id="RHEA:11688"/>
        <dbReference type="Rhea" id="RHEA-COMP:9613"/>
        <dbReference type="Rhea" id="RHEA-COMP:9622"/>
        <dbReference type="ChEBI" id="CHEBI:30616"/>
        <dbReference type="ChEBI" id="CHEBI:33019"/>
        <dbReference type="ChEBI" id="CHEBI:57427"/>
        <dbReference type="ChEBI" id="CHEBI:78442"/>
        <dbReference type="ChEBI" id="CHEBI:78494"/>
        <dbReference type="ChEBI" id="CHEBI:456215"/>
        <dbReference type="EC" id="6.1.1.4"/>
    </reaction>
</comment>
<dbReference type="Proteomes" id="UP001597479">
    <property type="component" value="Unassembled WGS sequence"/>
</dbReference>
<dbReference type="Pfam" id="PF08264">
    <property type="entry name" value="Anticodon_1"/>
    <property type="match status" value="1"/>
</dbReference>
<dbReference type="RefSeq" id="WP_377182893.1">
    <property type="nucleotide sequence ID" value="NZ_JBHUOG010000001.1"/>
</dbReference>
<keyword evidence="3" id="KW-0963">Cytoplasm</keyword>
<evidence type="ECO:0000256" key="7">
    <source>
        <dbReference type="ARBA" id="ARBA00022917"/>
    </source>
</evidence>
<dbReference type="PROSITE" id="PS00178">
    <property type="entry name" value="AA_TRNA_LIGASE_I"/>
    <property type="match status" value="1"/>
</dbReference>
<evidence type="ECO:0000256" key="12">
    <source>
        <dbReference type="SAM" id="MobiDB-lite"/>
    </source>
</evidence>
<dbReference type="EMBL" id="JBHUOG010000001">
    <property type="protein sequence ID" value="MFD2794111.1"/>
    <property type="molecule type" value="Genomic_DNA"/>
</dbReference>
<dbReference type="InterPro" id="IPR014729">
    <property type="entry name" value="Rossmann-like_a/b/a_fold"/>
</dbReference>
<dbReference type="PANTHER" id="PTHR43740:SF2">
    <property type="entry name" value="LEUCINE--TRNA LIGASE, MITOCHONDRIAL"/>
    <property type="match status" value="1"/>
</dbReference>
<comment type="caution">
    <text evidence="15">The sequence shown here is derived from an EMBL/GenBank/DDBJ whole genome shotgun (WGS) entry which is preliminary data.</text>
</comment>
<dbReference type="GO" id="GO:0016874">
    <property type="term" value="F:ligase activity"/>
    <property type="evidence" value="ECO:0007669"/>
    <property type="project" value="UniProtKB-KW"/>
</dbReference>
<keyword evidence="16" id="KW-1185">Reference proteome</keyword>
<feature type="domain" description="Methionyl/Valyl/Leucyl/Isoleucyl-tRNA synthetase anticodon-binding" evidence="14">
    <location>
        <begin position="473"/>
        <end position="589"/>
    </location>
</feature>
<feature type="region of interest" description="Disordered" evidence="12">
    <location>
        <begin position="1"/>
        <end position="25"/>
    </location>
</feature>
<evidence type="ECO:0000256" key="4">
    <source>
        <dbReference type="ARBA" id="ARBA00022598"/>
    </source>
</evidence>
<dbReference type="EC" id="6.1.1.4" evidence="2"/>
<evidence type="ECO:0000256" key="11">
    <source>
        <dbReference type="RuleBase" id="RU363035"/>
    </source>
</evidence>
<keyword evidence="4 11" id="KW-0436">Ligase</keyword>
<gene>
    <name evidence="15" type="ORF">ACFS27_11195</name>
</gene>
<evidence type="ECO:0000259" key="13">
    <source>
        <dbReference type="Pfam" id="PF00133"/>
    </source>
</evidence>
<dbReference type="Gene3D" id="1.10.730.10">
    <property type="entry name" value="Isoleucyl-tRNA Synthetase, Domain 1"/>
    <property type="match status" value="1"/>
</dbReference>
<keyword evidence="7 11" id="KW-0648">Protein biosynthesis</keyword>